<dbReference type="PANTHER" id="PTHR11439">
    <property type="entry name" value="GAG-POL-RELATED RETROTRANSPOSON"/>
    <property type="match status" value="1"/>
</dbReference>
<feature type="domain" description="Reverse transcriptase Ty1/copia-type" evidence="1">
    <location>
        <begin position="4"/>
        <end position="171"/>
    </location>
</feature>
<accession>A0AAW2NE15</accession>
<dbReference type="CDD" id="cd09272">
    <property type="entry name" value="RNase_HI_RT_Ty1"/>
    <property type="match status" value="1"/>
</dbReference>
<organism evidence="2">
    <name type="scientific">Sesamum calycinum</name>
    <dbReference type="NCBI Taxonomy" id="2727403"/>
    <lineage>
        <taxon>Eukaryota</taxon>
        <taxon>Viridiplantae</taxon>
        <taxon>Streptophyta</taxon>
        <taxon>Embryophyta</taxon>
        <taxon>Tracheophyta</taxon>
        <taxon>Spermatophyta</taxon>
        <taxon>Magnoliopsida</taxon>
        <taxon>eudicotyledons</taxon>
        <taxon>Gunneridae</taxon>
        <taxon>Pentapetalae</taxon>
        <taxon>asterids</taxon>
        <taxon>lamiids</taxon>
        <taxon>Lamiales</taxon>
        <taxon>Pedaliaceae</taxon>
        <taxon>Sesamum</taxon>
    </lineage>
</organism>
<comment type="caution">
    <text evidence="2">The sequence shown here is derived from an EMBL/GenBank/DDBJ whole genome shotgun (WGS) entry which is preliminary data.</text>
</comment>
<dbReference type="PANTHER" id="PTHR11439:SF486">
    <property type="entry name" value="RLK (RECEPTOR-LIKE KINASE) PROTEIN, PUTATIVE-RELATED"/>
    <property type="match status" value="1"/>
</dbReference>
<protein>
    <submittedName>
        <fullName evidence="2">Retrovirus-related Pol polyprotein from transposon TNT 1-94</fullName>
    </submittedName>
</protein>
<dbReference type="InterPro" id="IPR013103">
    <property type="entry name" value="RVT_2"/>
</dbReference>
<dbReference type="SUPFAM" id="SSF56672">
    <property type="entry name" value="DNA/RNA polymerases"/>
    <property type="match status" value="1"/>
</dbReference>
<name>A0AAW2NE15_9LAMI</name>
<evidence type="ECO:0000313" key="2">
    <source>
        <dbReference type="EMBL" id="KAL0341656.1"/>
    </source>
</evidence>
<dbReference type="Pfam" id="PF07727">
    <property type="entry name" value="RVT_2"/>
    <property type="match status" value="1"/>
</dbReference>
<gene>
    <name evidence="2" type="ORF">Scaly_1828200</name>
</gene>
<sequence length="333" mass="38049">MQLMDVVTAYLYGSLDTDIYMRIPEGLKMPEALKSKPRHMYSIKLKRSLYGLKQSGRMWYNRLSEYLIKKGFCHNQISPCLFIKRTESGFVIIAVYVDDLNIIGSPEEIRQAADYLKSEFEMKDLGTTKYCLGLQFEHTKGGIFIHQSNYIEKVLKRFHMNNAHPLSTPMVVRSLDVNKDPFRPPTHNNEILGPEVPYLSAIDAGYLSDPHKAISQSGYVFMYGGTAISWRSTKQTLVATSSNHAELIALYEAGRECVWLRSLIHYVCESCGLEPIEKSPTVIYEDNTACIAQIKDGYIKGNRTKHISPNFSPHTSFKWKAKSMLSRFHQVRT</sequence>
<dbReference type="EMBL" id="JACGWM010000011">
    <property type="protein sequence ID" value="KAL0341656.1"/>
    <property type="molecule type" value="Genomic_DNA"/>
</dbReference>
<dbReference type="InterPro" id="IPR043502">
    <property type="entry name" value="DNA/RNA_pol_sf"/>
</dbReference>
<evidence type="ECO:0000259" key="1">
    <source>
        <dbReference type="Pfam" id="PF07727"/>
    </source>
</evidence>
<reference evidence="2" key="1">
    <citation type="submission" date="2020-06" db="EMBL/GenBank/DDBJ databases">
        <authorList>
            <person name="Li T."/>
            <person name="Hu X."/>
            <person name="Zhang T."/>
            <person name="Song X."/>
            <person name="Zhang H."/>
            <person name="Dai N."/>
            <person name="Sheng W."/>
            <person name="Hou X."/>
            <person name="Wei L."/>
        </authorList>
    </citation>
    <scope>NUCLEOTIDE SEQUENCE</scope>
    <source>
        <strain evidence="2">KEN8</strain>
        <tissue evidence="2">Leaf</tissue>
    </source>
</reference>
<reference evidence="2" key="2">
    <citation type="journal article" date="2024" name="Plant">
        <title>Genomic evolution and insights into agronomic trait innovations of Sesamum species.</title>
        <authorList>
            <person name="Miao H."/>
            <person name="Wang L."/>
            <person name="Qu L."/>
            <person name="Liu H."/>
            <person name="Sun Y."/>
            <person name="Le M."/>
            <person name="Wang Q."/>
            <person name="Wei S."/>
            <person name="Zheng Y."/>
            <person name="Lin W."/>
            <person name="Duan Y."/>
            <person name="Cao H."/>
            <person name="Xiong S."/>
            <person name="Wang X."/>
            <person name="Wei L."/>
            <person name="Li C."/>
            <person name="Ma Q."/>
            <person name="Ju M."/>
            <person name="Zhao R."/>
            <person name="Li G."/>
            <person name="Mu C."/>
            <person name="Tian Q."/>
            <person name="Mei H."/>
            <person name="Zhang T."/>
            <person name="Gao T."/>
            <person name="Zhang H."/>
        </authorList>
    </citation>
    <scope>NUCLEOTIDE SEQUENCE</scope>
    <source>
        <strain evidence="2">KEN8</strain>
    </source>
</reference>
<dbReference type="AlphaFoldDB" id="A0AAW2NE15"/>
<proteinExistence type="predicted"/>